<dbReference type="PANTHER" id="PTHR12993">
    <property type="entry name" value="N-ACETYLGLUCOSAMINYL-PHOSPHATIDYLINOSITOL DE-N-ACETYLASE-RELATED"/>
    <property type="match status" value="1"/>
</dbReference>
<dbReference type="RefSeq" id="WP_174717291.1">
    <property type="nucleotide sequence ID" value="NZ_CP054569.1"/>
</dbReference>
<evidence type="ECO:0000313" key="2">
    <source>
        <dbReference type="Proteomes" id="UP000509782"/>
    </source>
</evidence>
<reference evidence="1 2" key="1">
    <citation type="submission" date="2020-05" db="EMBL/GenBank/DDBJ databases">
        <title>FDA dAtabase for Regulatory Grade micrObial Sequences (FDA-ARGOS): Supporting development and validation of Infectious Disease Dx tests.</title>
        <authorList>
            <person name="Sproer C."/>
            <person name="Gronow S."/>
            <person name="Severitt S."/>
            <person name="Schroder I."/>
            <person name="Tallon L."/>
            <person name="Sadzewicz L."/>
            <person name="Zhao X."/>
            <person name="Vavikolanu K."/>
            <person name="Mehta A."/>
            <person name="Aluvathingal J."/>
            <person name="Nadendla S."/>
            <person name="Myers T."/>
            <person name="Yan Y."/>
            <person name="Sichtig H."/>
        </authorList>
    </citation>
    <scope>NUCLEOTIDE SEQUENCE [LARGE SCALE GENOMIC DNA]</scope>
    <source>
        <strain evidence="1 2">FDAARGOS_787</strain>
    </source>
</reference>
<dbReference type="SUPFAM" id="SSF102588">
    <property type="entry name" value="LmbE-like"/>
    <property type="match status" value="1"/>
</dbReference>
<dbReference type="Proteomes" id="UP000509782">
    <property type="component" value="Chromosome"/>
</dbReference>
<organism evidence="1 2">
    <name type="scientific">Achromobacter denitrificans</name>
    <name type="common">Alcaligenes denitrificans</name>
    <dbReference type="NCBI Taxonomy" id="32002"/>
    <lineage>
        <taxon>Bacteria</taxon>
        <taxon>Pseudomonadati</taxon>
        <taxon>Pseudomonadota</taxon>
        <taxon>Betaproteobacteria</taxon>
        <taxon>Burkholderiales</taxon>
        <taxon>Alcaligenaceae</taxon>
        <taxon>Achromobacter</taxon>
    </lineage>
</organism>
<dbReference type="Pfam" id="PF02585">
    <property type="entry name" value="PIG-L"/>
    <property type="match status" value="1"/>
</dbReference>
<dbReference type="InterPro" id="IPR024078">
    <property type="entry name" value="LmbE-like_dom_sf"/>
</dbReference>
<dbReference type="AlphaFoldDB" id="A0A6N0JTL6"/>
<dbReference type="InterPro" id="IPR003737">
    <property type="entry name" value="GlcNAc_PI_deacetylase-related"/>
</dbReference>
<evidence type="ECO:0000313" key="1">
    <source>
        <dbReference type="EMBL" id="QKQ50563.1"/>
    </source>
</evidence>
<dbReference type="PANTHER" id="PTHR12993:SF11">
    <property type="entry name" value="N-ACETYLGLUCOSAMINYL-PHOSPHATIDYLINOSITOL DE-N-ACETYLASE"/>
    <property type="match status" value="1"/>
</dbReference>
<proteinExistence type="predicted"/>
<name>A0A6N0JTL6_ACHDE</name>
<sequence length="210" mass="24274">MKKKRYLVLGPHTDDGEWGCGASMAKWAEQGHEVHYAAFSAAEESVPAGLPQDILRTEIVDAAKEINLPASQLQVFQFRVRYFPRDRQEILEAMVRLRKEIDPDVVVGPNSYDTHQDHEVINREAFRAFKRATILGYEIPWNNRRTDLTFFHGVEEKHLQCKIRALAAYKSQAFRAPNYDELIHSLAVQRGCQVGMRYAEAFEVIRWVEQ</sequence>
<gene>
    <name evidence="1" type="ORF">FOC81_29160</name>
</gene>
<accession>A0A6N0JTL6</accession>
<dbReference type="EMBL" id="CP054569">
    <property type="protein sequence ID" value="QKQ50563.1"/>
    <property type="molecule type" value="Genomic_DNA"/>
</dbReference>
<protein>
    <submittedName>
        <fullName evidence="1">PIG-L family deacetylase</fullName>
    </submittedName>
</protein>
<dbReference type="Gene3D" id="3.40.50.10320">
    <property type="entry name" value="LmbE-like"/>
    <property type="match status" value="1"/>
</dbReference>
<dbReference type="GO" id="GO:0016811">
    <property type="term" value="F:hydrolase activity, acting on carbon-nitrogen (but not peptide) bonds, in linear amides"/>
    <property type="evidence" value="ECO:0007669"/>
    <property type="project" value="TreeGrafter"/>
</dbReference>